<dbReference type="EMBL" id="JMCB01000005">
    <property type="protein sequence ID" value="KFE69161.1"/>
    <property type="molecule type" value="Genomic_DNA"/>
</dbReference>
<proteinExistence type="predicted"/>
<keyword evidence="1" id="KW-0472">Membrane</keyword>
<reference evidence="2 3" key="1">
    <citation type="submission" date="2014-04" db="EMBL/GenBank/DDBJ databases">
        <title>Genome assembly of Hyalangium minutum DSM 14724.</title>
        <authorList>
            <person name="Sharma G."/>
            <person name="Subramanian S."/>
        </authorList>
    </citation>
    <scope>NUCLEOTIDE SEQUENCE [LARGE SCALE GENOMIC DNA]</scope>
    <source>
        <strain evidence="2 3">DSM 14724</strain>
    </source>
</reference>
<dbReference type="STRING" id="394096.DB31_7063"/>
<name>A0A085WN98_9BACT</name>
<keyword evidence="1" id="KW-1133">Transmembrane helix</keyword>
<keyword evidence="1" id="KW-0812">Transmembrane</keyword>
<dbReference type="PATRIC" id="fig|394096.3.peg.3109"/>
<dbReference type="Proteomes" id="UP000028725">
    <property type="component" value="Unassembled WGS sequence"/>
</dbReference>
<feature type="transmembrane region" description="Helical" evidence="1">
    <location>
        <begin position="107"/>
        <end position="124"/>
    </location>
</feature>
<organism evidence="2 3">
    <name type="scientific">Hyalangium minutum</name>
    <dbReference type="NCBI Taxonomy" id="394096"/>
    <lineage>
        <taxon>Bacteria</taxon>
        <taxon>Pseudomonadati</taxon>
        <taxon>Myxococcota</taxon>
        <taxon>Myxococcia</taxon>
        <taxon>Myxococcales</taxon>
        <taxon>Cystobacterineae</taxon>
        <taxon>Archangiaceae</taxon>
        <taxon>Hyalangium</taxon>
    </lineage>
</organism>
<feature type="transmembrane region" description="Helical" evidence="1">
    <location>
        <begin position="59"/>
        <end position="80"/>
    </location>
</feature>
<evidence type="ECO:0000313" key="3">
    <source>
        <dbReference type="Proteomes" id="UP000028725"/>
    </source>
</evidence>
<gene>
    <name evidence="2" type="ORF">DB31_7063</name>
</gene>
<keyword evidence="3" id="KW-1185">Reference proteome</keyword>
<dbReference type="RefSeq" id="WP_044187954.1">
    <property type="nucleotide sequence ID" value="NZ_JMCB01000005.1"/>
</dbReference>
<comment type="caution">
    <text evidence="2">The sequence shown here is derived from an EMBL/GenBank/DDBJ whole genome shotgun (WGS) entry which is preliminary data.</text>
</comment>
<evidence type="ECO:0000313" key="2">
    <source>
        <dbReference type="EMBL" id="KFE69161.1"/>
    </source>
</evidence>
<evidence type="ECO:0008006" key="4">
    <source>
        <dbReference type="Google" id="ProtNLM"/>
    </source>
</evidence>
<protein>
    <recommendedName>
        <fullName evidence="4">DUF4190 domain-containing protein</fullName>
    </recommendedName>
</protein>
<sequence>MEASAALCATHPESPADGTCSRCGLFICERCRRWQVGRMLCLRCHQVALGEKPSRRATVALIFATAGFCGFVPGLVAIFLGHQELAAIHRGEAPGSGEGIARLARNVGYFHLAMLVVIAIGLVVRS</sequence>
<evidence type="ECO:0000256" key="1">
    <source>
        <dbReference type="SAM" id="Phobius"/>
    </source>
</evidence>
<dbReference type="AlphaFoldDB" id="A0A085WN98"/>
<accession>A0A085WN98</accession>
<dbReference type="OrthoDB" id="5383313at2"/>